<gene>
    <name evidence="2" type="ORF">J3Q64DRAFT_1073005</name>
</gene>
<evidence type="ECO:0000256" key="1">
    <source>
        <dbReference type="SAM" id="Phobius"/>
    </source>
</evidence>
<protein>
    <submittedName>
        <fullName evidence="2">Uncharacterized protein</fullName>
    </submittedName>
</protein>
<proteinExistence type="predicted"/>
<name>A0ABR3BH98_PHYBL</name>
<accession>A0ABR3BH98</accession>
<reference evidence="2 3" key="1">
    <citation type="submission" date="2024-04" db="EMBL/GenBank/DDBJ databases">
        <title>Symmetric and asymmetric DNA N6-adenine methylation regulates different biological responses in Mucorales.</title>
        <authorList>
            <consortium name="Lawrence Berkeley National Laboratory"/>
            <person name="Lax C."/>
            <person name="Mondo S.J."/>
            <person name="Osorio-Concepcion M."/>
            <person name="Muszewska A."/>
            <person name="Corrochano-Luque M."/>
            <person name="Gutierrez G."/>
            <person name="Riley R."/>
            <person name="Lipzen A."/>
            <person name="Guo J."/>
            <person name="Hundley H."/>
            <person name="Amirebrahimi M."/>
            <person name="Ng V."/>
            <person name="Lorenzo-Gutierrez D."/>
            <person name="Binder U."/>
            <person name="Yang J."/>
            <person name="Song Y."/>
            <person name="Canovas D."/>
            <person name="Navarro E."/>
            <person name="Freitag M."/>
            <person name="Gabaldon T."/>
            <person name="Grigoriev I.V."/>
            <person name="Corrochano L.M."/>
            <person name="Nicolas F.E."/>
            <person name="Garre V."/>
        </authorList>
    </citation>
    <scope>NUCLEOTIDE SEQUENCE [LARGE SCALE GENOMIC DNA]</scope>
    <source>
        <strain evidence="2 3">L51</strain>
    </source>
</reference>
<evidence type="ECO:0000313" key="2">
    <source>
        <dbReference type="EMBL" id="KAL0097790.1"/>
    </source>
</evidence>
<keyword evidence="1" id="KW-0812">Transmembrane</keyword>
<comment type="caution">
    <text evidence="2">The sequence shown here is derived from an EMBL/GenBank/DDBJ whole genome shotgun (WGS) entry which is preliminary data.</text>
</comment>
<dbReference type="Proteomes" id="UP001448207">
    <property type="component" value="Unassembled WGS sequence"/>
</dbReference>
<feature type="transmembrane region" description="Helical" evidence="1">
    <location>
        <begin position="6"/>
        <end position="25"/>
    </location>
</feature>
<keyword evidence="1" id="KW-1133">Transmembrane helix</keyword>
<evidence type="ECO:0000313" key="3">
    <source>
        <dbReference type="Proteomes" id="UP001448207"/>
    </source>
</evidence>
<keyword evidence="3" id="KW-1185">Reference proteome</keyword>
<sequence>MKNSFHINYFFLSFSLSLFIMIVICSNKKNLLNKKLSNHYRLTRSLDLCSTTLKVETSLGTPMCNPILSCCWLQQLKLSLAMTRHWPRKTGAAPGESFTAIFSIFLENETKTAITMWANPNENGTTTPCQIPKILMTLGSVSVPRRGHGRQTMPGKMNFMKRKILDPQIAATHFLGNTSPW</sequence>
<dbReference type="EMBL" id="JBCLYO010000001">
    <property type="protein sequence ID" value="KAL0097790.1"/>
    <property type="molecule type" value="Genomic_DNA"/>
</dbReference>
<keyword evidence="1" id="KW-0472">Membrane</keyword>
<organism evidence="2 3">
    <name type="scientific">Phycomyces blakesleeanus</name>
    <dbReference type="NCBI Taxonomy" id="4837"/>
    <lineage>
        <taxon>Eukaryota</taxon>
        <taxon>Fungi</taxon>
        <taxon>Fungi incertae sedis</taxon>
        <taxon>Mucoromycota</taxon>
        <taxon>Mucoromycotina</taxon>
        <taxon>Mucoromycetes</taxon>
        <taxon>Mucorales</taxon>
        <taxon>Phycomycetaceae</taxon>
        <taxon>Phycomyces</taxon>
    </lineage>
</organism>